<reference evidence="2 3" key="1">
    <citation type="submission" date="2024-01" db="EMBL/GenBank/DDBJ databases">
        <title>Genome assemblies of Stephania.</title>
        <authorList>
            <person name="Yang L."/>
        </authorList>
    </citation>
    <scope>NUCLEOTIDE SEQUENCE [LARGE SCALE GENOMIC DNA]</scope>
    <source>
        <strain evidence="2">JXDWG</strain>
        <tissue evidence="2">Leaf</tissue>
    </source>
</reference>
<proteinExistence type="predicted"/>
<feature type="compositionally biased region" description="Basic and acidic residues" evidence="1">
    <location>
        <begin position="9"/>
        <end position="30"/>
    </location>
</feature>
<evidence type="ECO:0000256" key="1">
    <source>
        <dbReference type="SAM" id="MobiDB-lite"/>
    </source>
</evidence>
<protein>
    <submittedName>
        <fullName evidence="2">Uncharacterized protein</fullName>
    </submittedName>
</protein>
<dbReference type="AlphaFoldDB" id="A0AAP0PH35"/>
<evidence type="ECO:0000313" key="3">
    <source>
        <dbReference type="Proteomes" id="UP001419268"/>
    </source>
</evidence>
<feature type="compositionally biased region" description="Low complexity" evidence="1">
    <location>
        <begin position="70"/>
        <end position="79"/>
    </location>
</feature>
<feature type="compositionally biased region" description="Low complexity" evidence="1">
    <location>
        <begin position="101"/>
        <end position="110"/>
    </location>
</feature>
<comment type="caution">
    <text evidence="2">The sequence shown here is derived from an EMBL/GenBank/DDBJ whole genome shotgun (WGS) entry which is preliminary data.</text>
</comment>
<feature type="region of interest" description="Disordered" evidence="1">
    <location>
        <begin position="1"/>
        <end position="55"/>
    </location>
</feature>
<keyword evidence="3" id="KW-1185">Reference proteome</keyword>
<evidence type="ECO:0000313" key="2">
    <source>
        <dbReference type="EMBL" id="KAK9140785.1"/>
    </source>
</evidence>
<organism evidence="2 3">
    <name type="scientific">Stephania cephalantha</name>
    <dbReference type="NCBI Taxonomy" id="152367"/>
    <lineage>
        <taxon>Eukaryota</taxon>
        <taxon>Viridiplantae</taxon>
        <taxon>Streptophyta</taxon>
        <taxon>Embryophyta</taxon>
        <taxon>Tracheophyta</taxon>
        <taxon>Spermatophyta</taxon>
        <taxon>Magnoliopsida</taxon>
        <taxon>Ranunculales</taxon>
        <taxon>Menispermaceae</taxon>
        <taxon>Menispermoideae</taxon>
        <taxon>Cissampelideae</taxon>
        <taxon>Stephania</taxon>
    </lineage>
</organism>
<dbReference type="Proteomes" id="UP001419268">
    <property type="component" value="Unassembled WGS sequence"/>
</dbReference>
<gene>
    <name evidence="2" type="ORF">Scep_010466</name>
</gene>
<name>A0AAP0PH35_9MAGN</name>
<feature type="region of interest" description="Disordered" evidence="1">
    <location>
        <begin position="70"/>
        <end position="111"/>
    </location>
</feature>
<dbReference type="EMBL" id="JBBNAG010000004">
    <property type="protein sequence ID" value="KAK9140785.1"/>
    <property type="molecule type" value="Genomic_DNA"/>
</dbReference>
<accession>A0AAP0PH35</accession>
<sequence length="132" mass="13962">MQTANDTRNSVKEEPIEGDQRLRRSRAEQQRRRRRAQPAAGEDCGGDQAAGGGGAVFDLRRRVVLASGSAAISKKAAMAKQDRGSASRTEQAARRTKAPLSRGPSSSGGRCARMAAMTCMPRTQSGSGDRSG</sequence>